<dbReference type="InterPro" id="IPR013737">
    <property type="entry name" value="Bac_rhamnosid_N"/>
</dbReference>
<dbReference type="PANTHER" id="PTHR33307">
    <property type="entry name" value="ALPHA-RHAMNOSIDASE (EUROFUNG)"/>
    <property type="match status" value="1"/>
</dbReference>
<dbReference type="EMBL" id="SGXF01000004">
    <property type="protein sequence ID" value="RZS94277.1"/>
    <property type="molecule type" value="Genomic_DNA"/>
</dbReference>
<dbReference type="InterPro" id="IPR016007">
    <property type="entry name" value="Alpha_rhamnosid"/>
</dbReference>
<dbReference type="Pfam" id="PF05592">
    <property type="entry name" value="Bac_rhamnosid"/>
    <property type="match status" value="1"/>
</dbReference>
<dbReference type="Pfam" id="PF17389">
    <property type="entry name" value="Bac_rhamnosid6H"/>
    <property type="match status" value="1"/>
</dbReference>
<evidence type="ECO:0000256" key="3">
    <source>
        <dbReference type="ARBA" id="ARBA00022801"/>
    </source>
</evidence>
<dbReference type="OrthoDB" id="9761045at2"/>
<organism evidence="8 9">
    <name type="scientific">Cuneatibacter caecimuris</name>
    <dbReference type="NCBI Taxonomy" id="1796618"/>
    <lineage>
        <taxon>Bacteria</taxon>
        <taxon>Bacillati</taxon>
        <taxon>Bacillota</taxon>
        <taxon>Clostridia</taxon>
        <taxon>Lachnospirales</taxon>
        <taxon>Lachnospiraceae</taxon>
        <taxon>Cuneatibacter</taxon>
    </lineage>
</organism>
<evidence type="ECO:0000259" key="6">
    <source>
        <dbReference type="Pfam" id="PF17389"/>
    </source>
</evidence>
<dbReference type="InterPro" id="IPR035398">
    <property type="entry name" value="Bac_rhamnosid_C"/>
</dbReference>
<feature type="domain" description="Alpha-L-rhamnosidase C-terminal" evidence="7">
    <location>
        <begin position="754"/>
        <end position="831"/>
    </location>
</feature>
<evidence type="ECO:0000313" key="9">
    <source>
        <dbReference type="Proteomes" id="UP000292927"/>
    </source>
</evidence>
<evidence type="ECO:0000256" key="1">
    <source>
        <dbReference type="ARBA" id="ARBA00001445"/>
    </source>
</evidence>
<keyword evidence="9" id="KW-1185">Reference proteome</keyword>
<dbReference type="Proteomes" id="UP000292927">
    <property type="component" value="Unassembled WGS sequence"/>
</dbReference>
<sequence>MKIEQMRINHMTRPLGFWFRTLTASYKVENREGRYQDSARIQISTDENFSEIIWDTGRSSRVKGTGTRIDLELSPRTRYFWRVQVWDDLGNTEMSRSEWFETGLMEQGFQGISITPCLDGQVQPVFEKDFRLERKPSSARLYMTCLGVYEVRINGKRCGNEALAPGLTVYDQYVQYQTYDVGEFLQEGENLIQVAAGDGWYKGRYGCCLGETGRRKNKFECLADLYADGSCILSTDTGWRVRKSRILSSDIYDGEIQDGCFEDSACFAAEQGHLDSRRVKERLSVPVRVMERIYPEKIICSPAGETILDMGQNMAGYVRFFCREPEGSRIVLEHGEVLQDGCFYQKNYRTAKARFEYISDGKPGWVHARLSFFGFRYVRITGINSPRPEDFTGEVLYSDLPSTGKIATGHPLLNRFLENVLWSQKGNFLDIPTDCPQRDERLGWTGDAQIFAETACLNMECYPFFRKYLHDIAQEQEKTGGLVPQIVPAVGQSARTSAGWGDAAVIIPWRLYEIYGDPSILEEQYESMKAWIGYIDRENQKFGTNPCLWQNGFHYGDWLALDGGFEHMPTGGTQVYYISSAFFFYSTLLVGKTAGVLGEKEDQRHYLEKAENIRKAILREYFTPAGETAVHTQTAAVLGLVFGIVREKEQQERLKSQLVSRIRQDGYKLKTGFAGTPFLLEALSICGRDDIAYEIFLNEEYPGWLFPVKLGATTVWERWDALGKDGKIQKNSMNSLNHYANGSVAAWLYRHGAGIQALEGGEGFTKVRISPVPCRKLGKLSAELDTAAGRYRISWEILTEGERDELKLDLEIPFGACARLELPYAEENKTGSELLPGGEYHYRYVLRQGWSPCYSMEEPIRVLVRRPEIREYLYKKVPILKKLDGDEIQQMTLEEMSKLPFLLGMGTQLGLGKETLWEIENFIGLIEK</sequence>
<evidence type="ECO:0000259" key="7">
    <source>
        <dbReference type="Pfam" id="PF17390"/>
    </source>
</evidence>
<dbReference type="InterPro" id="IPR012341">
    <property type="entry name" value="6hp_glycosidase-like_sf"/>
</dbReference>
<dbReference type="Pfam" id="PF17390">
    <property type="entry name" value="Bac_rhamnosid_C"/>
    <property type="match status" value="1"/>
</dbReference>
<name>A0A4Q7P3N5_9FIRM</name>
<evidence type="ECO:0000259" key="5">
    <source>
        <dbReference type="Pfam" id="PF08531"/>
    </source>
</evidence>
<feature type="domain" description="Alpha-L-rhamnosidase six-hairpin glycosidase" evidence="6">
    <location>
        <begin position="402"/>
        <end position="751"/>
    </location>
</feature>
<comment type="catalytic activity">
    <reaction evidence="1">
        <text>Hydrolysis of terminal non-reducing alpha-L-rhamnose residues in alpha-L-rhamnosides.</text>
        <dbReference type="EC" id="3.2.1.40"/>
    </reaction>
</comment>
<feature type="domain" description="Bacterial alpha-L-rhamnosidase N-terminal" evidence="5">
    <location>
        <begin position="135"/>
        <end position="263"/>
    </location>
</feature>
<gene>
    <name evidence="8" type="ORF">EV209_2117</name>
</gene>
<dbReference type="InterPro" id="IPR008928">
    <property type="entry name" value="6-hairpin_glycosidase_sf"/>
</dbReference>
<evidence type="ECO:0000256" key="2">
    <source>
        <dbReference type="ARBA" id="ARBA00012652"/>
    </source>
</evidence>
<protein>
    <recommendedName>
        <fullName evidence="2">alpha-L-rhamnosidase</fullName>
        <ecNumber evidence="2">3.2.1.40</ecNumber>
    </recommendedName>
</protein>
<dbReference type="PIRSF" id="PIRSF010631">
    <property type="entry name" value="A-rhamnsds"/>
    <property type="match status" value="1"/>
</dbReference>
<dbReference type="Gene3D" id="2.60.40.10">
    <property type="entry name" value="Immunoglobulins"/>
    <property type="match status" value="1"/>
</dbReference>
<dbReference type="EC" id="3.2.1.40" evidence="2"/>
<dbReference type="SUPFAM" id="SSF48208">
    <property type="entry name" value="Six-hairpin glycosidases"/>
    <property type="match status" value="1"/>
</dbReference>
<evidence type="ECO:0000259" key="4">
    <source>
        <dbReference type="Pfam" id="PF05592"/>
    </source>
</evidence>
<dbReference type="Gene3D" id="2.60.120.260">
    <property type="entry name" value="Galactose-binding domain-like"/>
    <property type="match status" value="2"/>
</dbReference>
<comment type="caution">
    <text evidence="8">The sequence shown here is derived from an EMBL/GenBank/DDBJ whole genome shotgun (WGS) entry which is preliminary data.</text>
</comment>
<dbReference type="InterPro" id="IPR035396">
    <property type="entry name" value="Bac_rhamnosid6H"/>
</dbReference>
<dbReference type="GO" id="GO:0005975">
    <property type="term" value="P:carbohydrate metabolic process"/>
    <property type="evidence" value="ECO:0007669"/>
    <property type="project" value="InterPro"/>
</dbReference>
<feature type="domain" description="Alpha-L-rhamnosidase concanavalin-like" evidence="4">
    <location>
        <begin position="302"/>
        <end position="397"/>
    </location>
</feature>
<reference evidence="8 9" key="1">
    <citation type="submission" date="2019-02" db="EMBL/GenBank/DDBJ databases">
        <title>Genomic Encyclopedia of Type Strains, Phase IV (KMG-IV): sequencing the most valuable type-strain genomes for metagenomic binning, comparative biology and taxonomic classification.</title>
        <authorList>
            <person name="Goeker M."/>
        </authorList>
    </citation>
    <scope>NUCLEOTIDE SEQUENCE [LARGE SCALE GENOMIC DNA]</scope>
    <source>
        <strain evidence="8 9">DSM 29486</strain>
    </source>
</reference>
<evidence type="ECO:0000313" key="8">
    <source>
        <dbReference type="EMBL" id="RZS94277.1"/>
    </source>
</evidence>
<keyword evidence="3" id="KW-0378">Hydrolase</keyword>
<dbReference type="RefSeq" id="WP_130435401.1">
    <property type="nucleotide sequence ID" value="NZ_SGXF01000004.1"/>
</dbReference>
<dbReference type="InterPro" id="IPR008902">
    <property type="entry name" value="Rhamnosid_concanavalin"/>
</dbReference>
<dbReference type="Pfam" id="PF08531">
    <property type="entry name" value="Bac_rhamnosid_N"/>
    <property type="match status" value="1"/>
</dbReference>
<dbReference type="InterPro" id="IPR013783">
    <property type="entry name" value="Ig-like_fold"/>
</dbReference>
<dbReference type="Pfam" id="PF25788">
    <property type="entry name" value="Ig_Rha78A_N"/>
    <property type="match status" value="1"/>
</dbReference>
<dbReference type="GO" id="GO:0030596">
    <property type="term" value="F:alpha-L-rhamnosidase activity"/>
    <property type="evidence" value="ECO:0007669"/>
    <property type="project" value="UniProtKB-EC"/>
</dbReference>
<proteinExistence type="predicted"/>
<dbReference type="Gene3D" id="1.50.10.10">
    <property type="match status" value="1"/>
</dbReference>
<dbReference type="AlphaFoldDB" id="A0A4Q7P3N5"/>
<accession>A0A4Q7P3N5</accession>
<dbReference type="PANTHER" id="PTHR33307:SF6">
    <property type="entry name" value="ALPHA-RHAMNOSIDASE (EUROFUNG)-RELATED"/>
    <property type="match status" value="1"/>
</dbReference>
<dbReference type="Gene3D" id="2.60.420.10">
    <property type="entry name" value="Maltose phosphorylase, domain 3"/>
    <property type="match status" value="1"/>
</dbReference>